<protein>
    <submittedName>
        <fullName evidence="2">Uncharacterized protein</fullName>
    </submittedName>
</protein>
<dbReference type="EMBL" id="CP003009">
    <property type="protein sequence ID" value="AEO64320.1"/>
    <property type="molecule type" value="Genomic_DNA"/>
</dbReference>
<gene>
    <name evidence="2" type="ORF">THITE_127646</name>
</gene>
<feature type="compositionally biased region" description="Low complexity" evidence="1">
    <location>
        <begin position="31"/>
        <end position="87"/>
    </location>
</feature>
<feature type="compositionally biased region" description="Low complexity" evidence="1">
    <location>
        <begin position="112"/>
        <end position="123"/>
    </location>
</feature>
<name>G2QSN7_THETT</name>
<accession>G2QSN7</accession>
<feature type="non-terminal residue" evidence="2">
    <location>
        <position position="129"/>
    </location>
</feature>
<keyword evidence="3" id="KW-1185">Reference proteome</keyword>
<dbReference type="KEGG" id="ttt:THITE_127646"/>
<organism evidence="2 3">
    <name type="scientific">Thermothielavioides terrestris (strain ATCC 38088 / NRRL 8126)</name>
    <name type="common">Thielavia terrestris</name>
    <dbReference type="NCBI Taxonomy" id="578455"/>
    <lineage>
        <taxon>Eukaryota</taxon>
        <taxon>Fungi</taxon>
        <taxon>Dikarya</taxon>
        <taxon>Ascomycota</taxon>
        <taxon>Pezizomycotina</taxon>
        <taxon>Sordariomycetes</taxon>
        <taxon>Sordariomycetidae</taxon>
        <taxon>Sordariales</taxon>
        <taxon>Chaetomiaceae</taxon>
        <taxon>Thermothielavioides</taxon>
        <taxon>Thermothielavioides terrestris</taxon>
    </lineage>
</organism>
<sequence>MKARRAWREERAERRDAPERHRQAPITARKPSPSVISRSVISSHLISSHRTTPPLLALRLPQPLTTPTPTNQPTQPTHPTPSTSSTQAKANARKTTKPGIARSPRPHHPPRLAAGELAALDPAAPGPAA</sequence>
<dbReference type="HOGENOM" id="CLU_1954065_0_0_1"/>
<evidence type="ECO:0000313" key="3">
    <source>
        <dbReference type="Proteomes" id="UP000008181"/>
    </source>
</evidence>
<dbReference type="GeneID" id="11521176"/>
<proteinExistence type="predicted"/>
<dbReference type="Proteomes" id="UP000008181">
    <property type="component" value="Chromosome 1"/>
</dbReference>
<evidence type="ECO:0000256" key="1">
    <source>
        <dbReference type="SAM" id="MobiDB-lite"/>
    </source>
</evidence>
<reference evidence="2 3" key="1">
    <citation type="journal article" date="2011" name="Nat. Biotechnol.">
        <title>Comparative genomic analysis of the thermophilic biomass-degrading fungi Myceliophthora thermophila and Thielavia terrestris.</title>
        <authorList>
            <person name="Berka R.M."/>
            <person name="Grigoriev I.V."/>
            <person name="Otillar R."/>
            <person name="Salamov A."/>
            <person name="Grimwood J."/>
            <person name="Reid I."/>
            <person name="Ishmael N."/>
            <person name="John T."/>
            <person name="Darmond C."/>
            <person name="Moisan M.-C."/>
            <person name="Henrissat B."/>
            <person name="Coutinho P.M."/>
            <person name="Lombard V."/>
            <person name="Natvig D.O."/>
            <person name="Lindquist E."/>
            <person name="Schmutz J."/>
            <person name="Lucas S."/>
            <person name="Harris P."/>
            <person name="Powlowski J."/>
            <person name="Bellemare A."/>
            <person name="Taylor D."/>
            <person name="Butler G."/>
            <person name="de Vries R.P."/>
            <person name="Allijn I.E."/>
            <person name="van den Brink J."/>
            <person name="Ushinsky S."/>
            <person name="Storms R."/>
            <person name="Powell A.J."/>
            <person name="Paulsen I.T."/>
            <person name="Elbourne L.D.H."/>
            <person name="Baker S.E."/>
            <person name="Magnuson J."/>
            <person name="LaBoissiere S."/>
            <person name="Clutterbuck A.J."/>
            <person name="Martinez D."/>
            <person name="Wogulis M."/>
            <person name="de Leon A.L."/>
            <person name="Rey M.W."/>
            <person name="Tsang A."/>
        </authorList>
    </citation>
    <scope>NUCLEOTIDE SEQUENCE [LARGE SCALE GENOMIC DNA]</scope>
    <source>
        <strain evidence="3">ATCC 38088 / NRRL 8126</strain>
    </source>
</reference>
<dbReference type="RefSeq" id="XP_003650656.1">
    <property type="nucleotide sequence ID" value="XM_003650608.1"/>
</dbReference>
<evidence type="ECO:0000313" key="2">
    <source>
        <dbReference type="EMBL" id="AEO64320.1"/>
    </source>
</evidence>
<feature type="compositionally biased region" description="Basic and acidic residues" evidence="1">
    <location>
        <begin position="1"/>
        <end position="22"/>
    </location>
</feature>
<feature type="region of interest" description="Disordered" evidence="1">
    <location>
        <begin position="1"/>
        <end position="129"/>
    </location>
</feature>
<dbReference type="AlphaFoldDB" id="G2QSN7"/>